<reference evidence="2" key="1">
    <citation type="submission" date="2023-07" db="EMBL/GenBank/DDBJ databases">
        <title>draft genome sequence of fig (Ficus carica).</title>
        <authorList>
            <person name="Takahashi T."/>
            <person name="Nishimura K."/>
        </authorList>
    </citation>
    <scope>NUCLEOTIDE SEQUENCE</scope>
</reference>
<dbReference type="EMBL" id="BTGU01000087">
    <property type="protein sequence ID" value="GMN59409.1"/>
    <property type="molecule type" value="Genomic_DNA"/>
</dbReference>
<evidence type="ECO:0000313" key="3">
    <source>
        <dbReference type="Proteomes" id="UP001187192"/>
    </source>
</evidence>
<keyword evidence="3" id="KW-1185">Reference proteome</keyword>
<name>A0AA88DQ11_FICCA</name>
<dbReference type="AlphaFoldDB" id="A0AA88DQ11"/>
<protein>
    <submittedName>
        <fullName evidence="2">Uncharacterized protein</fullName>
    </submittedName>
</protein>
<evidence type="ECO:0000256" key="1">
    <source>
        <dbReference type="SAM" id="MobiDB-lite"/>
    </source>
</evidence>
<comment type="caution">
    <text evidence="2">The sequence shown here is derived from an EMBL/GenBank/DDBJ whole genome shotgun (WGS) entry which is preliminary data.</text>
</comment>
<proteinExistence type="predicted"/>
<feature type="region of interest" description="Disordered" evidence="1">
    <location>
        <begin position="1"/>
        <end position="27"/>
    </location>
</feature>
<gene>
    <name evidence="2" type="ORF">TIFTF001_028506</name>
</gene>
<accession>A0AA88DQ11</accession>
<evidence type="ECO:0000313" key="2">
    <source>
        <dbReference type="EMBL" id="GMN59409.1"/>
    </source>
</evidence>
<sequence>MANGKPRGRFGAPGGLRQGDPPIFFSNGKDSMEMEVCGGLITWDVLEGSARSFEEKEMEPMANGYLRERKVHSIVLDTLSSLESVPSN</sequence>
<organism evidence="2 3">
    <name type="scientific">Ficus carica</name>
    <name type="common">Common fig</name>
    <dbReference type="NCBI Taxonomy" id="3494"/>
    <lineage>
        <taxon>Eukaryota</taxon>
        <taxon>Viridiplantae</taxon>
        <taxon>Streptophyta</taxon>
        <taxon>Embryophyta</taxon>
        <taxon>Tracheophyta</taxon>
        <taxon>Spermatophyta</taxon>
        <taxon>Magnoliopsida</taxon>
        <taxon>eudicotyledons</taxon>
        <taxon>Gunneridae</taxon>
        <taxon>Pentapetalae</taxon>
        <taxon>rosids</taxon>
        <taxon>fabids</taxon>
        <taxon>Rosales</taxon>
        <taxon>Moraceae</taxon>
        <taxon>Ficeae</taxon>
        <taxon>Ficus</taxon>
    </lineage>
</organism>
<dbReference type="Proteomes" id="UP001187192">
    <property type="component" value="Unassembled WGS sequence"/>
</dbReference>